<keyword evidence="3" id="KW-1185">Reference proteome</keyword>
<evidence type="ECO:0000313" key="2">
    <source>
        <dbReference type="EMBL" id="CAH8340025.1"/>
    </source>
</evidence>
<proteinExistence type="predicted"/>
<dbReference type="Proteomes" id="UP001642260">
    <property type="component" value="Unassembled WGS sequence"/>
</dbReference>
<feature type="compositionally biased region" description="Basic and acidic residues" evidence="1">
    <location>
        <begin position="121"/>
        <end position="134"/>
    </location>
</feature>
<evidence type="ECO:0000313" key="3">
    <source>
        <dbReference type="Proteomes" id="UP001642260"/>
    </source>
</evidence>
<protein>
    <submittedName>
        <fullName evidence="2">Uncharacterized protein</fullName>
    </submittedName>
</protein>
<dbReference type="AlphaFoldDB" id="A0ABC8K066"/>
<gene>
    <name evidence="2" type="ORF">ERUC_LOCUS15303</name>
</gene>
<name>A0ABC8K066_ERUVS</name>
<comment type="caution">
    <text evidence="2">The sequence shown here is derived from an EMBL/GenBank/DDBJ whole genome shotgun (WGS) entry which is preliminary data.</text>
</comment>
<organism evidence="2 3">
    <name type="scientific">Eruca vesicaria subsp. sativa</name>
    <name type="common">Garden rocket</name>
    <name type="synonym">Eruca sativa</name>
    <dbReference type="NCBI Taxonomy" id="29727"/>
    <lineage>
        <taxon>Eukaryota</taxon>
        <taxon>Viridiplantae</taxon>
        <taxon>Streptophyta</taxon>
        <taxon>Embryophyta</taxon>
        <taxon>Tracheophyta</taxon>
        <taxon>Spermatophyta</taxon>
        <taxon>Magnoliopsida</taxon>
        <taxon>eudicotyledons</taxon>
        <taxon>Gunneridae</taxon>
        <taxon>Pentapetalae</taxon>
        <taxon>rosids</taxon>
        <taxon>malvids</taxon>
        <taxon>Brassicales</taxon>
        <taxon>Brassicaceae</taxon>
        <taxon>Brassiceae</taxon>
        <taxon>Eruca</taxon>
    </lineage>
</organism>
<feature type="region of interest" description="Disordered" evidence="1">
    <location>
        <begin position="104"/>
        <end position="134"/>
    </location>
</feature>
<dbReference type="EMBL" id="CAKOAT010142155">
    <property type="protein sequence ID" value="CAH8340025.1"/>
    <property type="molecule type" value="Genomic_DNA"/>
</dbReference>
<reference evidence="2 3" key="1">
    <citation type="submission" date="2022-03" db="EMBL/GenBank/DDBJ databases">
        <authorList>
            <person name="Macdonald S."/>
            <person name="Ahmed S."/>
            <person name="Newling K."/>
        </authorList>
    </citation>
    <scope>NUCLEOTIDE SEQUENCE [LARGE SCALE GENOMIC DNA]</scope>
</reference>
<accession>A0ABC8K066</accession>
<sequence>MEARSPALAASHSAYISSLFGDRSAGESLVYGFSLPGVSDDNMKTLPLSQDISLSSTRFRHPSSPYCYGHRNHDEYDARRNKYGQHLTSHKDWVMRYRDDRKTYRQGDTRHRTGPYKRHNDHVWRQKKQDGISG</sequence>
<evidence type="ECO:0000256" key="1">
    <source>
        <dbReference type="SAM" id="MobiDB-lite"/>
    </source>
</evidence>